<keyword evidence="1" id="KW-0472">Membrane</keyword>
<accession>A0AAI9HZM2</accession>
<proteinExistence type="predicted"/>
<reference evidence="3 4" key="1">
    <citation type="submission" date="2021-04" db="EMBL/GenBank/DDBJ databases">
        <title>Determining the burden of carbapenem-resistant Enterobacterales from a tertiary public heath setting in Bangladesh: a clinical, epidemiological, and molecular study.</title>
        <authorList>
            <person name="Farzana R."/>
            <person name="Walsh T.R."/>
        </authorList>
    </citation>
    <scope>NUCLEOTIDE SEQUENCE [LARGE SCALE GENOMIC DNA]</scope>
    <source>
        <strain evidence="4">dmpro_s316</strain>
        <strain evidence="3">Dmpro_s316</strain>
    </source>
</reference>
<gene>
    <name evidence="2" type="ORF">JRA39_001721</name>
    <name evidence="3" type="ORF">KDV35_00090</name>
</gene>
<evidence type="ECO:0000313" key="3">
    <source>
        <dbReference type="EMBL" id="MER5075286.1"/>
    </source>
</evidence>
<dbReference type="AlphaFoldDB" id="A0AAI9HZM2"/>
<keyword evidence="1" id="KW-1133">Transmembrane helix</keyword>
<name>A0AAI9HZM2_PROST</name>
<comment type="caution">
    <text evidence="2">The sequence shown here is derived from an EMBL/GenBank/DDBJ whole genome shotgun (WGS) entry which is preliminary data.</text>
</comment>
<feature type="transmembrane region" description="Helical" evidence="1">
    <location>
        <begin position="21"/>
        <end position="42"/>
    </location>
</feature>
<dbReference type="Proteomes" id="UP001495779">
    <property type="component" value="Unassembled WGS sequence"/>
</dbReference>
<protein>
    <recommendedName>
        <fullName evidence="5">DUF3304 domain-containing protein</fullName>
    </recommendedName>
</protein>
<evidence type="ECO:0008006" key="5">
    <source>
        <dbReference type="Google" id="ProtNLM"/>
    </source>
</evidence>
<reference evidence="2" key="2">
    <citation type="submission" date="2024-02" db="EMBL/GenBank/DDBJ databases">
        <authorList>
            <consortium name="Clinical and Environmental Microbiology Branch: Whole genome sequencing antimicrobial resistance pathogens in the healthcare setting"/>
        </authorList>
    </citation>
    <scope>NUCLEOTIDE SEQUENCE</scope>
    <source>
        <strain evidence="2">2020GO-00142</strain>
    </source>
</reference>
<evidence type="ECO:0000313" key="4">
    <source>
        <dbReference type="Proteomes" id="UP001495779"/>
    </source>
</evidence>
<evidence type="ECO:0000313" key="2">
    <source>
        <dbReference type="EMBL" id="EMP9432682.1"/>
    </source>
</evidence>
<dbReference type="RefSeq" id="WP_249999086.1">
    <property type="nucleotide sequence ID" value="NZ_CP095443.1"/>
</dbReference>
<keyword evidence="1" id="KW-0812">Transmembrane</keyword>
<dbReference type="EMBL" id="JAGSRH010000001">
    <property type="protein sequence ID" value="MER5075286.1"/>
    <property type="molecule type" value="Genomic_DNA"/>
</dbReference>
<sequence length="176" mass="19639">MNIKQCILSIYQFSAKYKKRMLAFVLFLFLVWASWFVWLVLWGPPQGGVSLVIHTQIDRPILGFSVNGVAGGNAFAYDPSNIYAGGSGATTCCGSISGDTAEVIWTLSTTRAQYDAGLRKETRKTTVPLPIRKRGENNLHVFFLPNDEVLLWWGEGLITPWKHGMSKEELAWALAQ</sequence>
<dbReference type="EMBL" id="AAZDVE040000010">
    <property type="protein sequence ID" value="EMP9432682.1"/>
    <property type="molecule type" value="Genomic_DNA"/>
</dbReference>
<dbReference type="Pfam" id="PF11745">
    <property type="entry name" value="DUF3304"/>
    <property type="match status" value="1"/>
</dbReference>
<evidence type="ECO:0000256" key="1">
    <source>
        <dbReference type="SAM" id="Phobius"/>
    </source>
</evidence>
<organism evidence="2">
    <name type="scientific">Providencia stuartii</name>
    <dbReference type="NCBI Taxonomy" id="588"/>
    <lineage>
        <taxon>Bacteria</taxon>
        <taxon>Pseudomonadati</taxon>
        <taxon>Pseudomonadota</taxon>
        <taxon>Gammaproteobacteria</taxon>
        <taxon>Enterobacterales</taxon>
        <taxon>Morganellaceae</taxon>
        <taxon>Providencia</taxon>
    </lineage>
</organism>
<dbReference type="InterPro" id="IPR021733">
    <property type="entry name" value="DUF3304"/>
</dbReference>